<organism evidence="1 2">
    <name type="scientific">Aduncisulcus paluster</name>
    <dbReference type="NCBI Taxonomy" id="2918883"/>
    <lineage>
        <taxon>Eukaryota</taxon>
        <taxon>Metamonada</taxon>
        <taxon>Carpediemonas-like organisms</taxon>
        <taxon>Aduncisulcus</taxon>
    </lineage>
</organism>
<gene>
    <name evidence="1" type="ORF">ADUPG1_009313</name>
</gene>
<feature type="non-terminal residue" evidence="1">
    <location>
        <position position="119"/>
    </location>
</feature>
<reference evidence="1" key="1">
    <citation type="submission" date="2022-03" db="EMBL/GenBank/DDBJ databases">
        <title>Draft genome sequence of Aduncisulcus paluster, a free-living microaerophilic Fornicata.</title>
        <authorList>
            <person name="Yuyama I."/>
            <person name="Kume K."/>
            <person name="Tamura T."/>
            <person name="Inagaki Y."/>
            <person name="Hashimoto T."/>
        </authorList>
    </citation>
    <scope>NUCLEOTIDE SEQUENCE</scope>
    <source>
        <strain evidence="1">NY0171</strain>
    </source>
</reference>
<sequence length="119" mass="14077">MEPETAGEYPYKPEINPISQILDRKNYVESIMDWDEERKDKIEERIEQFRKIEVQELQDHPTINSKSLKLAERSRQRKLASLIEELQKTPSKSTEISSQLASFHDAPMRLYTDAAERQR</sequence>
<keyword evidence="2" id="KW-1185">Reference proteome</keyword>
<evidence type="ECO:0000313" key="2">
    <source>
        <dbReference type="Proteomes" id="UP001057375"/>
    </source>
</evidence>
<comment type="caution">
    <text evidence="1">The sequence shown here is derived from an EMBL/GenBank/DDBJ whole genome shotgun (WGS) entry which is preliminary data.</text>
</comment>
<accession>A0ABQ5KXE3</accession>
<evidence type="ECO:0000313" key="1">
    <source>
        <dbReference type="EMBL" id="GKT36328.1"/>
    </source>
</evidence>
<proteinExistence type="predicted"/>
<name>A0ABQ5KXE3_9EUKA</name>
<dbReference type="Proteomes" id="UP001057375">
    <property type="component" value="Unassembled WGS sequence"/>
</dbReference>
<protein>
    <submittedName>
        <fullName evidence="1">Uncharacterized protein</fullName>
    </submittedName>
</protein>
<dbReference type="EMBL" id="BQXS01011196">
    <property type="protein sequence ID" value="GKT36328.1"/>
    <property type="molecule type" value="Genomic_DNA"/>
</dbReference>